<dbReference type="Proteomes" id="UP000006591">
    <property type="component" value="Chromosome 3"/>
</dbReference>
<sequence length="115" mass="10821">MGASVVVNVEELTGAPVGAEAVEVTTDGARVEGALASRASVGGVGGGTMGEGDAAVGEVSTGMGAVARDLVGGAGSGAILSAGMRAAPGACTAAVTARRVTMAATTAKRAIRATY</sequence>
<reference evidence="1" key="1">
    <citation type="submission" date="2015-04" db="UniProtKB">
        <authorList>
            <consortium name="EnsemblPlants"/>
        </authorList>
    </citation>
    <scope>IDENTIFICATION</scope>
    <source>
        <strain evidence="1">SL10</strain>
    </source>
</reference>
<keyword evidence="2" id="KW-1185">Reference proteome</keyword>
<accession>A0A0E0GQN5</accession>
<evidence type="ECO:0000313" key="2">
    <source>
        <dbReference type="Proteomes" id="UP000006591"/>
    </source>
</evidence>
<dbReference type="EnsemblPlants" id="ONIVA03G27520.1">
    <property type="protein sequence ID" value="ONIVA03G27520.1"/>
    <property type="gene ID" value="ONIVA03G27520"/>
</dbReference>
<name>A0A0E0GQN5_ORYNI</name>
<dbReference type="AlphaFoldDB" id="A0A0E0GQN5"/>
<protein>
    <submittedName>
        <fullName evidence="1">Uncharacterized protein</fullName>
    </submittedName>
</protein>
<proteinExistence type="predicted"/>
<reference evidence="1" key="2">
    <citation type="submission" date="2018-04" db="EMBL/GenBank/DDBJ databases">
        <title>OnivRS2 (Oryza nivara Reference Sequence Version 2).</title>
        <authorList>
            <person name="Zhang J."/>
            <person name="Kudrna D."/>
            <person name="Lee S."/>
            <person name="Talag J."/>
            <person name="Rajasekar S."/>
            <person name="Welchert J."/>
            <person name="Hsing Y.-I."/>
            <person name="Wing R.A."/>
        </authorList>
    </citation>
    <scope>NUCLEOTIDE SEQUENCE [LARGE SCALE GENOMIC DNA]</scope>
    <source>
        <strain evidence="1">SL10</strain>
    </source>
</reference>
<evidence type="ECO:0000313" key="1">
    <source>
        <dbReference type="EnsemblPlants" id="ONIVA03G27520.1"/>
    </source>
</evidence>
<organism evidence="1">
    <name type="scientific">Oryza nivara</name>
    <name type="common">Indian wild rice</name>
    <name type="synonym">Oryza sativa f. spontanea</name>
    <dbReference type="NCBI Taxonomy" id="4536"/>
    <lineage>
        <taxon>Eukaryota</taxon>
        <taxon>Viridiplantae</taxon>
        <taxon>Streptophyta</taxon>
        <taxon>Embryophyta</taxon>
        <taxon>Tracheophyta</taxon>
        <taxon>Spermatophyta</taxon>
        <taxon>Magnoliopsida</taxon>
        <taxon>Liliopsida</taxon>
        <taxon>Poales</taxon>
        <taxon>Poaceae</taxon>
        <taxon>BOP clade</taxon>
        <taxon>Oryzoideae</taxon>
        <taxon>Oryzeae</taxon>
        <taxon>Oryzinae</taxon>
        <taxon>Oryza</taxon>
    </lineage>
</organism>
<dbReference type="HOGENOM" id="CLU_126239_1_0_1"/>
<dbReference type="Gramene" id="ONIVA03G27520.1">
    <property type="protein sequence ID" value="ONIVA03G27520.1"/>
    <property type="gene ID" value="ONIVA03G27520"/>
</dbReference>